<evidence type="ECO:0000313" key="1">
    <source>
        <dbReference type="EMBL" id="GBO16076.1"/>
    </source>
</evidence>
<keyword evidence="2" id="KW-1185">Reference proteome</keyword>
<dbReference type="AlphaFoldDB" id="A0A4Y2UWF6"/>
<comment type="caution">
    <text evidence="1">The sequence shown here is derived from an EMBL/GenBank/DDBJ whole genome shotgun (WGS) entry which is preliminary data.</text>
</comment>
<dbReference type="PANTHER" id="PTHR47326:SF1">
    <property type="entry name" value="HTH PSQ-TYPE DOMAIN-CONTAINING PROTEIN"/>
    <property type="match status" value="1"/>
</dbReference>
<gene>
    <name evidence="1" type="ORF">AVEN_938_1</name>
</gene>
<dbReference type="Proteomes" id="UP000499080">
    <property type="component" value="Unassembled WGS sequence"/>
</dbReference>
<evidence type="ECO:0000313" key="2">
    <source>
        <dbReference type="Proteomes" id="UP000499080"/>
    </source>
</evidence>
<dbReference type="GO" id="GO:0003676">
    <property type="term" value="F:nucleic acid binding"/>
    <property type="evidence" value="ECO:0007669"/>
    <property type="project" value="InterPro"/>
</dbReference>
<dbReference type="EMBL" id="BGPR01040008">
    <property type="protein sequence ID" value="GBO16076.1"/>
    <property type="molecule type" value="Genomic_DNA"/>
</dbReference>
<reference evidence="1 2" key="1">
    <citation type="journal article" date="2019" name="Sci. Rep.">
        <title>Orb-weaving spider Araneus ventricosus genome elucidates the spidroin gene catalogue.</title>
        <authorList>
            <person name="Kono N."/>
            <person name="Nakamura H."/>
            <person name="Ohtoshi R."/>
            <person name="Moran D.A.P."/>
            <person name="Shinohara A."/>
            <person name="Yoshida Y."/>
            <person name="Fujiwara M."/>
            <person name="Mori M."/>
            <person name="Tomita M."/>
            <person name="Arakawa K."/>
        </authorList>
    </citation>
    <scope>NUCLEOTIDE SEQUENCE [LARGE SCALE GENOMIC DNA]</scope>
</reference>
<dbReference type="InterPro" id="IPR036397">
    <property type="entry name" value="RNaseH_sf"/>
</dbReference>
<dbReference type="PANTHER" id="PTHR47326">
    <property type="entry name" value="TRANSPOSABLE ELEMENT TC3 TRANSPOSASE-LIKE PROTEIN"/>
    <property type="match status" value="1"/>
</dbReference>
<organism evidence="1 2">
    <name type="scientific">Araneus ventricosus</name>
    <name type="common">Orbweaver spider</name>
    <name type="synonym">Epeira ventricosa</name>
    <dbReference type="NCBI Taxonomy" id="182803"/>
    <lineage>
        <taxon>Eukaryota</taxon>
        <taxon>Metazoa</taxon>
        <taxon>Ecdysozoa</taxon>
        <taxon>Arthropoda</taxon>
        <taxon>Chelicerata</taxon>
        <taxon>Arachnida</taxon>
        <taxon>Araneae</taxon>
        <taxon>Araneomorphae</taxon>
        <taxon>Entelegynae</taxon>
        <taxon>Araneoidea</taxon>
        <taxon>Araneidae</taxon>
        <taxon>Araneus</taxon>
    </lineage>
</organism>
<name>A0A4Y2UWF6_ARAVE</name>
<accession>A0A4Y2UWF6</accession>
<dbReference type="OrthoDB" id="8052063at2759"/>
<proteinExistence type="predicted"/>
<protein>
    <submittedName>
        <fullName evidence="1">Uncharacterized protein</fullName>
    </submittedName>
</protein>
<dbReference type="Gene3D" id="3.30.420.10">
    <property type="entry name" value="Ribonuclease H-like superfamily/Ribonuclease H"/>
    <property type="match status" value="1"/>
</dbReference>
<sequence>MDIAPAVVLGAFHMVQKDGECPGVSTATFDNYGGDHGSPNAFGIENSGHGCQVAVRAKGPTHGLKSFDGCAGNLCVETTLGCRDLSQGCHSVFPRRWIGKGGPIQWPPKSPDIAPPDFFLWGYMKNIVYQSPIRDAE</sequence>